<dbReference type="InterPro" id="IPR002049">
    <property type="entry name" value="LE_dom"/>
</dbReference>
<dbReference type="SMART" id="SM00136">
    <property type="entry name" value="LamNT"/>
    <property type="match status" value="1"/>
</dbReference>
<proteinExistence type="predicted"/>
<dbReference type="Pfam" id="PF13385">
    <property type="entry name" value="Laminin_G_3"/>
    <property type="match status" value="1"/>
</dbReference>
<dbReference type="CDD" id="cd00055">
    <property type="entry name" value="EGF_Lam"/>
    <property type="match status" value="6"/>
</dbReference>
<reference evidence="8 9" key="1">
    <citation type="submission" date="2022-12" db="EMBL/GenBank/DDBJ databases">
        <title>Chromosome-level genome of Tegillarca granosa.</title>
        <authorList>
            <person name="Kim J."/>
        </authorList>
    </citation>
    <scope>NUCLEOTIDE SEQUENCE [LARGE SCALE GENOMIC DNA]</scope>
    <source>
        <strain evidence="8">Teg-2019</strain>
        <tissue evidence="8">Adductor muscle</tissue>
    </source>
</reference>
<feature type="domain" description="Laminin EGF-like" evidence="6">
    <location>
        <begin position="906"/>
        <end position="963"/>
    </location>
</feature>
<feature type="domain" description="Laminin EGF-like" evidence="6">
    <location>
        <begin position="801"/>
        <end position="852"/>
    </location>
</feature>
<evidence type="ECO:0000259" key="7">
    <source>
        <dbReference type="PROSITE" id="PS51117"/>
    </source>
</evidence>
<evidence type="ECO:0000256" key="2">
    <source>
        <dbReference type="ARBA" id="ARBA00023157"/>
    </source>
</evidence>
<dbReference type="PANTHER" id="PTHR10574">
    <property type="entry name" value="NETRIN/LAMININ-RELATED"/>
    <property type="match status" value="1"/>
</dbReference>
<sequence length="980" mass="108160">MLLRTFVQHRKQKLMARLHNIYNYGLFIIILACCEKCQVSSQILRPFPPLFDAALNRPISTVPGASTCGLSVRNAFCKSSIYAASITQCVQEYCEHVCPTRTKLPQFTDLLKSTSSGLDRCIVLDSFNTRPNSSLGDGSVFFVKPGPDCFLQPLITPDINSDGAFTFTFWLWQEEGNKGTLLQKVIPESGEIIYEIQAQKSGLSFFYRSTGGLATVMLTDVIPSKTWTHIALQVYKTSLSFFMNGTGPAFAATHTITLVSSIQDHSGLSRIGQNFTGRGQFLGRIQDFKFFNTTLTNREIQQTYTGVLPDVRIQPTCRCPAEFPRIMPLFNHYCIANGVPDNTGNGVGRLSPYSHVLEYVNDNDITSYWISKFQDLVELTVDLGDVFQVFYVVVQFYSPLPKAVAIDRQRSPTGTWEVWQMYAEDCTKYFNQPNNGPLPLSTSVNCLQFGVGSSNVPYSKGNITFNLLAPEPVQRPGYNDFHNTTELHEFVLAHKVRVRFYDHYYTQNPRHDYYGVFEYKVTARCECNGHAETCDTSSFPYKCNCSNDSYTEGNQCERCQPLYNNKEFKRGDQINSYNCQPCECYGHASSCVYNETLDVFPLDHSKGGGGVCINCTHNTTGQFCDTCVPLFYRPEGKSKYAVDVCSKCDCYLPGVIGNNSDCAKVGGQCNCKSFVGNRRCDTCSDGYYNLNPSNPNGCDPCNCNITGTSNADVKCHPTTGTCNCKQNVRGDKCDSCKYGYFNLTSDKALGCSQCECNPQGSLSEFCDPNSGQCICKANIIGRKCDQCANGYYGFHNGCKPCSCNSLGTQSSTVCNKTNGQCVCKLNTQGITCNQCVEGAFAFGSDFFKGCRDCSCDLAGTVNNSLTCDSLTGDCVCKSNVEGMNCNKCKGNTFGLNVSDPDGCQPCHCDPTGTQEGNTKGTEDLSCDQNTGKCTCLANRIGRRCDDCSNDYYVSKTLGGGCNACGCGAEHRCNWQDMFRM</sequence>
<dbReference type="EMBL" id="JARBDR010000657">
    <property type="protein sequence ID" value="KAJ8308732.1"/>
    <property type="molecule type" value="Genomic_DNA"/>
</dbReference>
<feature type="domain" description="Laminin N-terminal" evidence="7">
    <location>
        <begin position="296"/>
        <end position="524"/>
    </location>
</feature>
<dbReference type="Gene3D" id="2.170.300.10">
    <property type="entry name" value="Tie2 ligand-binding domain superfamily"/>
    <property type="match status" value="1"/>
</dbReference>
<feature type="disulfide bond" evidence="4">
    <location>
        <begin position="724"/>
        <end position="733"/>
    </location>
</feature>
<feature type="domain" description="Laminin EGF-like" evidence="6">
    <location>
        <begin position="754"/>
        <end position="800"/>
    </location>
</feature>
<keyword evidence="5" id="KW-1133">Transmembrane helix</keyword>
<evidence type="ECO:0000256" key="1">
    <source>
        <dbReference type="ARBA" id="ARBA00022729"/>
    </source>
</evidence>
<accession>A0ABQ9EXK7</accession>
<keyword evidence="3 4" id="KW-0424">Laminin EGF-like domain</keyword>
<feature type="domain" description="Laminin EGF-like" evidence="6">
    <location>
        <begin position="648"/>
        <end position="700"/>
    </location>
</feature>
<feature type="disulfide bond" evidence="4">
    <location>
        <begin position="876"/>
        <end position="885"/>
    </location>
</feature>
<comment type="caution">
    <text evidence="8">The sequence shown here is derived from an EMBL/GenBank/DDBJ whole genome shotgun (WGS) entry which is preliminary data.</text>
</comment>
<comment type="caution">
    <text evidence="4">Lacks conserved residue(s) required for the propagation of feature annotation.</text>
</comment>
<feature type="disulfide bond" evidence="4">
    <location>
        <begin position="756"/>
        <end position="773"/>
    </location>
</feature>
<feature type="domain" description="Laminin EGF-like" evidence="6">
    <location>
        <begin position="701"/>
        <end position="753"/>
    </location>
</feature>
<dbReference type="PROSITE" id="PS51257">
    <property type="entry name" value="PROKAR_LIPOPROTEIN"/>
    <property type="match status" value="1"/>
</dbReference>
<dbReference type="InterPro" id="IPR050440">
    <property type="entry name" value="Laminin/Netrin_ECM"/>
</dbReference>
<feature type="disulfide bond" evidence="4">
    <location>
        <begin position="775"/>
        <end position="784"/>
    </location>
</feature>
<evidence type="ECO:0000256" key="5">
    <source>
        <dbReference type="SAM" id="Phobius"/>
    </source>
</evidence>
<dbReference type="PROSITE" id="PS51117">
    <property type="entry name" value="LAMININ_NTER"/>
    <property type="match status" value="1"/>
</dbReference>
<dbReference type="PRINTS" id="PR00011">
    <property type="entry name" value="EGFLAMININ"/>
</dbReference>
<dbReference type="SUPFAM" id="SSF49785">
    <property type="entry name" value="Galactose-binding domain-like"/>
    <property type="match status" value="1"/>
</dbReference>
<evidence type="ECO:0000256" key="4">
    <source>
        <dbReference type="PROSITE-ProRule" id="PRU00460"/>
    </source>
</evidence>
<feature type="disulfide bond" evidence="4">
    <location>
        <begin position="935"/>
        <end position="944"/>
    </location>
</feature>
<dbReference type="InterPro" id="IPR008979">
    <property type="entry name" value="Galactose-bd-like_sf"/>
</dbReference>
<keyword evidence="9" id="KW-1185">Reference proteome</keyword>
<dbReference type="InterPro" id="IPR013320">
    <property type="entry name" value="ConA-like_dom_sf"/>
</dbReference>
<dbReference type="InterPro" id="IPR008211">
    <property type="entry name" value="Laminin_N"/>
</dbReference>
<dbReference type="Gene3D" id="2.10.25.10">
    <property type="entry name" value="Laminin"/>
    <property type="match status" value="6"/>
</dbReference>
<protein>
    <submittedName>
        <fullName evidence="8">Uncharacterized protein</fullName>
    </submittedName>
</protein>
<feature type="domain" description="Laminin EGF-like" evidence="6">
    <location>
        <begin position="853"/>
        <end position="905"/>
    </location>
</feature>
<dbReference type="SUPFAM" id="SSF49899">
    <property type="entry name" value="Concanavalin A-like lectins/glucanases"/>
    <property type="match status" value="1"/>
</dbReference>
<dbReference type="Gene3D" id="2.60.120.200">
    <property type="match status" value="1"/>
</dbReference>
<organism evidence="8 9">
    <name type="scientific">Tegillarca granosa</name>
    <name type="common">Malaysian cockle</name>
    <name type="synonym">Anadara granosa</name>
    <dbReference type="NCBI Taxonomy" id="220873"/>
    <lineage>
        <taxon>Eukaryota</taxon>
        <taxon>Metazoa</taxon>
        <taxon>Spiralia</taxon>
        <taxon>Lophotrochozoa</taxon>
        <taxon>Mollusca</taxon>
        <taxon>Bivalvia</taxon>
        <taxon>Autobranchia</taxon>
        <taxon>Pteriomorphia</taxon>
        <taxon>Arcoida</taxon>
        <taxon>Arcoidea</taxon>
        <taxon>Arcidae</taxon>
        <taxon>Tegillarca</taxon>
    </lineage>
</organism>
<dbReference type="SUPFAM" id="SSF57196">
    <property type="entry name" value="EGF/Laminin"/>
    <property type="match status" value="6"/>
</dbReference>
<dbReference type="PROSITE" id="PS50027">
    <property type="entry name" value="EGF_LAM_2"/>
    <property type="match status" value="6"/>
</dbReference>
<dbReference type="InterPro" id="IPR006558">
    <property type="entry name" value="LamG-like"/>
</dbReference>
<keyword evidence="2 4" id="KW-1015">Disulfide bond</keyword>
<dbReference type="Pfam" id="PF00053">
    <property type="entry name" value="EGF_laminin"/>
    <property type="match status" value="8"/>
</dbReference>
<feature type="disulfide bond" evidence="4">
    <location>
        <begin position="823"/>
        <end position="832"/>
    </location>
</feature>
<dbReference type="Proteomes" id="UP001217089">
    <property type="component" value="Unassembled WGS sequence"/>
</dbReference>
<keyword evidence="1" id="KW-0732">Signal</keyword>
<dbReference type="Gene3D" id="2.60.120.260">
    <property type="entry name" value="Galactose-binding domain-like"/>
    <property type="match status" value="1"/>
</dbReference>
<evidence type="ECO:0000256" key="3">
    <source>
        <dbReference type="ARBA" id="ARBA00023292"/>
    </source>
</evidence>
<feature type="disulfide bond" evidence="4">
    <location>
        <begin position="947"/>
        <end position="961"/>
    </location>
</feature>
<keyword evidence="5" id="KW-0472">Membrane</keyword>
<dbReference type="SMART" id="SM00560">
    <property type="entry name" value="LamGL"/>
    <property type="match status" value="1"/>
</dbReference>
<dbReference type="SMART" id="SM00180">
    <property type="entry name" value="EGF_Lam"/>
    <property type="match status" value="8"/>
</dbReference>
<name>A0ABQ9EXK7_TEGGR</name>
<evidence type="ECO:0000259" key="6">
    <source>
        <dbReference type="PROSITE" id="PS50027"/>
    </source>
</evidence>
<feature type="transmembrane region" description="Helical" evidence="5">
    <location>
        <begin position="21"/>
        <end position="41"/>
    </location>
</feature>
<feature type="disulfide bond" evidence="4">
    <location>
        <begin position="754"/>
        <end position="766"/>
    </location>
</feature>
<feature type="disulfide bond" evidence="4">
    <location>
        <begin position="671"/>
        <end position="680"/>
    </location>
</feature>
<keyword evidence="5" id="KW-0812">Transmembrane</keyword>
<dbReference type="PANTHER" id="PTHR10574:SF274">
    <property type="entry name" value="USHERIN"/>
    <property type="match status" value="1"/>
</dbReference>
<evidence type="ECO:0000313" key="9">
    <source>
        <dbReference type="Proteomes" id="UP001217089"/>
    </source>
</evidence>
<gene>
    <name evidence="8" type="ORF">KUTeg_013606</name>
</gene>
<dbReference type="Pfam" id="PF00055">
    <property type="entry name" value="Laminin_N"/>
    <property type="match status" value="1"/>
</dbReference>
<evidence type="ECO:0000313" key="8">
    <source>
        <dbReference type="EMBL" id="KAJ8308732.1"/>
    </source>
</evidence>
<dbReference type="PROSITE" id="PS01248">
    <property type="entry name" value="EGF_LAM_1"/>
    <property type="match status" value="2"/>
</dbReference>